<keyword evidence="5 7" id="KW-1133">Transmembrane helix</keyword>
<keyword evidence="2" id="KW-0813">Transport</keyword>
<evidence type="ECO:0000313" key="9">
    <source>
        <dbReference type="EMBL" id="PCJ01616.1"/>
    </source>
</evidence>
<feature type="transmembrane region" description="Helical" evidence="7">
    <location>
        <begin position="28"/>
        <end position="45"/>
    </location>
</feature>
<accession>A0A2A4Z501</accession>
<feature type="transmembrane region" description="Helical" evidence="7">
    <location>
        <begin position="175"/>
        <end position="200"/>
    </location>
</feature>
<feature type="transmembrane region" description="Helical" evidence="7">
    <location>
        <begin position="90"/>
        <end position="116"/>
    </location>
</feature>
<keyword evidence="4" id="KW-0677">Repeat</keyword>
<protein>
    <submittedName>
        <fullName evidence="9">SLC13 family permease</fullName>
    </submittedName>
</protein>
<evidence type="ECO:0000256" key="2">
    <source>
        <dbReference type="ARBA" id="ARBA00022448"/>
    </source>
</evidence>
<organism evidence="9">
    <name type="scientific">OCS116 cluster bacterium</name>
    <dbReference type="NCBI Taxonomy" id="2030921"/>
    <lineage>
        <taxon>Bacteria</taxon>
        <taxon>Pseudomonadati</taxon>
        <taxon>Pseudomonadota</taxon>
        <taxon>Alphaproteobacteria</taxon>
        <taxon>OCS116 cluster</taxon>
    </lineage>
</organism>
<dbReference type="AlphaFoldDB" id="A0A2A4Z501"/>
<proteinExistence type="predicted"/>
<dbReference type="PANTHER" id="PTHR43652">
    <property type="entry name" value="BASIC AMINO ACID ANTIPORTER YFCC-RELATED"/>
    <property type="match status" value="1"/>
</dbReference>
<evidence type="ECO:0000256" key="1">
    <source>
        <dbReference type="ARBA" id="ARBA00004141"/>
    </source>
</evidence>
<feature type="domain" description="RCK C-terminal" evidence="8">
    <location>
        <begin position="299"/>
        <end position="383"/>
    </location>
</feature>
<dbReference type="Pfam" id="PF02080">
    <property type="entry name" value="TrkA_C"/>
    <property type="match status" value="2"/>
</dbReference>
<dbReference type="GO" id="GO:0005886">
    <property type="term" value="C:plasma membrane"/>
    <property type="evidence" value="ECO:0007669"/>
    <property type="project" value="TreeGrafter"/>
</dbReference>
<name>A0A2A4Z501_9PROT</name>
<feature type="transmembrane region" description="Helical" evidence="7">
    <location>
        <begin position="569"/>
        <end position="589"/>
    </location>
</feature>
<reference key="1">
    <citation type="submission" date="2017-08" db="EMBL/GenBank/DDBJ databases">
        <title>A dynamic microbial community with high functional redundancy inhabits the cold, oxic subseafloor aquifer.</title>
        <authorList>
            <person name="Tully B.J."/>
            <person name="Wheat C.G."/>
            <person name="Glazer B.T."/>
            <person name="Huber J.A."/>
        </authorList>
    </citation>
    <scope>NUCLEOTIDE SEQUENCE [LARGE SCALE GENOMIC DNA]</scope>
</reference>
<dbReference type="PROSITE" id="PS51202">
    <property type="entry name" value="RCK_C"/>
    <property type="match status" value="2"/>
</dbReference>
<feature type="transmembrane region" description="Helical" evidence="7">
    <location>
        <begin position="530"/>
        <end position="548"/>
    </location>
</feature>
<dbReference type="InterPro" id="IPR051679">
    <property type="entry name" value="DASS-Related_Transporters"/>
</dbReference>
<evidence type="ECO:0000256" key="5">
    <source>
        <dbReference type="ARBA" id="ARBA00022989"/>
    </source>
</evidence>
<dbReference type="InterPro" id="IPR006037">
    <property type="entry name" value="RCK_C"/>
</dbReference>
<evidence type="ECO:0000256" key="7">
    <source>
        <dbReference type="SAM" id="Phobius"/>
    </source>
</evidence>
<dbReference type="SUPFAM" id="SSF116726">
    <property type="entry name" value="TrkA C-terminal domain-like"/>
    <property type="match status" value="2"/>
</dbReference>
<dbReference type="Gene3D" id="3.30.70.1450">
    <property type="entry name" value="Regulator of K+ conductance, C-terminal domain"/>
    <property type="match status" value="2"/>
</dbReference>
<dbReference type="Pfam" id="PF03600">
    <property type="entry name" value="CitMHS"/>
    <property type="match status" value="1"/>
</dbReference>
<evidence type="ECO:0000256" key="3">
    <source>
        <dbReference type="ARBA" id="ARBA00022692"/>
    </source>
</evidence>
<feature type="transmembrane region" description="Helical" evidence="7">
    <location>
        <begin position="446"/>
        <end position="464"/>
    </location>
</feature>
<feature type="transmembrane region" description="Helical" evidence="7">
    <location>
        <begin position="136"/>
        <end position="154"/>
    </location>
</feature>
<evidence type="ECO:0000259" key="8">
    <source>
        <dbReference type="PROSITE" id="PS51202"/>
    </source>
</evidence>
<gene>
    <name evidence="9" type="ORF">COB13_07070</name>
</gene>
<evidence type="ECO:0000256" key="6">
    <source>
        <dbReference type="ARBA" id="ARBA00023136"/>
    </source>
</evidence>
<evidence type="ECO:0000256" key="4">
    <source>
        <dbReference type="ARBA" id="ARBA00022737"/>
    </source>
</evidence>
<dbReference type="PANTHER" id="PTHR43652:SF2">
    <property type="entry name" value="BASIC AMINO ACID ANTIPORTER YFCC-RELATED"/>
    <property type="match status" value="1"/>
</dbReference>
<comment type="caution">
    <text evidence="9">The sequence shown here is derived from an EMBL/GenBank/DDBJ whole genome shotgun (WGS) entry which is preliminary data.</text>
</comment>
<feature type="transmembrane region" description="Helical" evidence="7">
    <location>
        <begin position="6"/>
        <end position="21"/>
    </location>
</feature>
<comment type="subcellular location">
    <subcellularLocation>
        <location evidence="1">Membrane</location>
        <topology evidence="1">Multi-pass membrane protein</topology>
    </subcellularLocation>
</comment>
<feature type="transmembrane region" description="Helical" evidence="7">
    <location>
        <begin position="401"/>
        <end position="434"/>
    </location>
</feature>
<dbReference type="InterPro" id="IPR036721">
    <property type="entry name" value="RCK_C_sf"/>
</dbReference>
<keyword evidence="6 7" id="KW-0472">Membrane</keyword>
<dbReference type="GO" id="GO:0008324">
    <property type="term" value="F:monoatomic cation transmembrane transporter activity"/>
    <property type="evidence" value="ECO:0007669"/>
    <property type="project" value="InterPro"/>
</dbReference>
<dbReference type="EMBL" id="NVUS01000007">
    <property type="protein sequence ID" value="PCJ01616.1"/>
    <property type="molecule type" value="Genomic_DNA"/>
</dbReference>
<feature type="domain" description="RCK C-terminal" evidence="8">
    <location>
        <begin position="207"/>
        <end position="292"/>
    </location>
</feature>
<sequence length="591" mass="63007">MDNDQLMVFGLLFFVFAMLIWGKLRYDLVAFGALVIALILGIVPTDQAFSGFGHPATVIIALVLIVSRGLQSSGAIELVAQVLIKSGRSLSGHIGVMSGLVAGLSAVMNNVGALALLMPVDLDAAKKAKRSPALTLMPLSFASILGGMITLIGTPPNIIIAQFREKTQGEAFSMFDFAPVGLVVATIGVMFIATIGWRLIPKAATKYNPPDELQMANYVAELRVSDSSKAIDKKINELDDICEESDVVIVGLVRSGRRKAGGARREVVQAGDVLIIQASAEAIDKFLGVLDLEYVGSEQHGEGLKGVDLSLTEVVVTENSRINGRNAYEMRLLQRKGVTLLGVSRAGKKISQRVRRLTIKAGDILLLLGPTHSIDDTVNWLECLPLAERGLTVVQRDKALWAVGIFAVGILLASFGFLYLAVALAAVVIFYILLKIVPAQEVYRSVEWPVIVLLGSLIPIGAALEASGGTETLANGIVALADGAPAWVLLTLLMVVTMTLSDVLNNTATAVIAAPIAVNIANSLNANPDSFLMVVAVAASCAFLTPIGHKNNTLIMGPGGYRFGDYWRMGLPLEILVIVVSIPTIMYFWPL</sequence>
<dbReference type="CDD" id="cd01115">
    <property type="entry name" value="SLC13_permease"/>
    <property type="match status" value="1"/>
</dbReference>
<feature type="transmembrane region" description="Helical" evidence="7">
    <location>
        <begin position="476"/>
        <end position="496"/>
    </location>
</feature>
<dbReference type="InterPro" id="IPR004680">
    <property type="entry name" value="Cit_transptr-like_dom"/>
</dbReference>
<dbReference type="GO" id="GO:0006813">
    <property type="term" value="P:potassium ion transport"/>
    <property type="evidence" value="ECO:0007669"/>
    <property type="project" value="InterPro"/>
</dbReference>
<keyword evidence="3 7" id="KW-0812">Transmembrane</keyword>
<reference evidence="9" key="2">
    <citation type="journal article" date="2018" name="ISME J.">
        <title>A dynamic microbial community with high functional redundancy inhabits the cold, oxic subseafloor aquifer.</title>
        <authorList>
            <person name="Tully B.J."/>
            <person name="Wheat C.G."/>
            <person name="Glazer B.T."/>
            <person name="Huber J.A."/>
        </authorList>
    </citation>
    <scope>NUCLEOTIDE SEQUENCE</scope>
    <source>
        <strain evidence="9">NORP83</strain>
    </source>
</reference>